<protein>
    <submittedName>
        <fullName evidence="2">Capsule assembly Wzi family protein</fullName>
    </submittedName>
</protein>
<accession>A0ABV8NIT3</accession>
<reference evidence="3" key="1">
    <citation type="journal article" date="2019" name="Int. J. Syst. Evol. Microbiol.">
        <title>The Global Catalogue of Microorganisms (GCM) 10K type strain sequencing project: providing services to taxonomists for standard genome sequencing and annotation.</title>
        <authorList>
            <consortium name="The Broad Institute Genomics Platform"/>
            <consortium name="The Broad Institute Genome Sequencing Center for Infectious Disease"/>
            <person name="Wu L."/>
            <person name="Ma J."/>
        </authorList>
    </citation>
    <scope>NUCLEOTIDE SEQUENCE [LARGE SCALE GENOMIC DNA]</scope>
    <source>
        <strain evidence="3">CCM 8689</strain>
    </source>
</reference>
<feature type="signal peptide" evidence="1">
    <location>
        <begin position="1"/>
        <end position="23"/>
    </location>
</feature>
<evidence type="ECO:0000313" key="3">
    <source>
        <dbReference type="Proteomes" id="UP001595792"/>
    </source>
</evidence>
<dbReference type="Gene3D" id="2.40.160.130">
    <property type="entry name" value="Capsule assembly protein Wzi"/>
    <property type="match status" value="1"/>
</dbReference>
<sequence>MLIKEKKLFLFVLFCGLSLNSIAQTIGVGTPVLEDYYRRLQLLGKLDSSISFSVRPLFAEALQKDNIFDPDGSLAKESLIKQSTPIGFANGKGVFQILPFSWQQQFNSHHPYGWNDGAMVPAKGYQTVLSGGFFAKFGPLSIQLKPEFVYAQNASFESFGNDRSTAELGSYFGNYNLIDAPERFGNSAYNKLSWGQSSIRLTFGPASLGLSNENLWWGPGVRNSLMMSNNATGFKHLTLNTVKPVKTYIGSFEAQIIGGRLEESGFAPLLDQTNLWNKPQSDWRYLAGLNVNYQPKWLPGLFLGFTRTFMSYGNDLDGLADYIPFFIPFQKAKIGEGAGDDGSARDQRTSLYARWLFTKAKAEIYFEYGLNDNSYDFRDFIGSPDHSRSYLFGLKKLVPIKGKMDEFIQVNAEVTQMSQTIDGLLLRGAGSFYYHGEVRQGYTNNGEVLGAGNGTGGNLQSIDISWVKGLKKLGFGFERLEHNRDFYDSGIGSAKGGSRSWVDFALAADGTWNYKNLLFNAKIQGVKSLNYQWRQQDFTDTQYYIPHNDVFNFHGELGVAFRF</sequence>
<dbReference type="Proteomes" id="UP001595792">
    <property type="component" value="Unassembled WGS sequence"/>
</dbReference>
<organism evidence="2 3">
    <name type="scientific">Pedobacter jamesrossensis</name>
    <dbReference type="NCBI Taxonomy" id="1908238"/>
    <lineage>
        <taxon>Bacteria</taxon>
        <taxon>Pseudomonadati</taxon>
        <taxon>Bacteroidota</taxon>
        <taxon>Sphingobacteriia</taxon>
        <taxon>Sphingobacteriales</taxon>
        <taxon>Sphingobacteriaceae</taxon>
        <taxon>Pedobacter</taxon>
    </lineage>
</organism>
<evidence type="ECO:0000313" key="2">
    <source>
        <dbReference type="EMBL" id="MFC4196394.1"/>
    </source>
</evidence>
<name>A0ABV8NIT3_9SPHI</name>
<keyword evidence="3" id="KW-1185">Reference proteome</keyword>
<proteinExistence type="predicted"/>
<comment type="caution">
    <text evidence="2">The sequence shown here is derived from an EMBL/GenBank/DDBJ whole genome shotgun (WGS) entry which is preliminary data.</text>
</comment>
<dbReference type="Pfam" id="PF14052">
    <property type="entry name" value="Caps_assemb_Wzi"/>
    <property type="match status" value="1"/>
</dbReference>
<gene>
    <name evidence="2" type="ORF">ACFOUY_06760</name>
</gene>
<dbReference type="RefSeq" id="WP_378959723.1">
    <property type="nucleotide sequence ID" value="NZ_JBHRXC010000016.1"/>
</dbReference>
<dbReference type="InterPro" id="IPR026950">
    <property type="entry name" value="Caps_assemb_Wzi"/>
</dbReference>
<feature type="chain" id="PRO_5046988915" evidence="1">
    <location>
        <begin position="24"/>
        <end position="563"/>
    </location>
</feature>
<evidence type="ECO:0000256" key="1">
    <source>
        <dbReference type="SAM" id="SignalP"/>
    </source>
</evidence>
<dbReference type="EMBL" id="JBHSBY010000033">
    <property type="protein sequence ID" value="MFC4196394.1"/>
    <property type="molecule type" value="Genomic_DNA"/>
</dbReference>
<keyword evidence="1" id="KW-0732">Signal</keyword>
<dbReference type="InterPro" id="IPR038636">
    <property type="entry name" value="Wzi_sf"/>
</dbReference>